<dbReference type="Gene3D" id="3.30.450.20">
    <property type="entry name" value="PAS domain"/>
    <property type="match status" value="1"/>
</dbReference>
<dbReference type="InterPro" id="IPR000700">
    <property type="entry name" value="PAS-assoc_C"/>
</dbReference>
<dbReference type="InterPro" id="IPR000014">
    <property type="entry name" value="PAS"/>
</dbReference>
<dbReference type="PROSITE" id="PS50111">
    <property type="entry name" value="CHEMOTAXIS_TRANSDUC_2"/>
    <property type="match status" value="1"/>
</dbReference>
<gene>
    <name evidence="6" type="ORF">JMJ55_00515</name>
</gene>
<dbReference type="RefSeq" id="WP_202823532.1">
    <property type="nucleotide sequence ID" value="NZ_JAEUXJ010000001.1"/>
</dbReference>
<evidence type="ECO:0000313" key="6">
    <source>
        <dbReference type="EMBL" id="MBL6453781.1"/>
    </source>
</evidence>
<comment type="caution">
    <text evidence="6">The sequence shown here is derived from an EMBL/GenBank/DDBJ whole genome shotgun (WGS) entry which is preliminary data.</text>
</comment>
<dbReference type="InterPro" id="IPR004089">
    <property type="entry name" value="MCPsignal_dom"/>
</dbReference>
<feature type="domain" description="Methyl-accepting transducer" evidence="4">
    <location>
        <begin position="172"/>
        <end position="408"/>
    </location>
</feature>
<protein>
    <submittedName>
        <fullName evidence="6">PAS domain-containing protein</fullName>
    </submittedName>
</protein>
<dbReference type="PRINTS" id="PR00260">
    <property type="entry name" value="CHEMTRNSDUCR"/>
</dbReference>
<dbReference type="PANTHER" id="PTHR32089">
    <property type="entry name" value="METHYL-ACCEPTING CHEMOTAXIS PROTEIN MCPB"/>
    <property type="match status" value="1"/>
</dbReference>
<dbReference type="InterPro" id="IPR035965">
    <property type="entry name" value="PAS-like_dom_sf"/>
</dbReference>
<organism evidence="6 7">
    <name type="scientific">Belnapia mucosa</name>
    <dbReference type="NCBI Taxonomy" id="2804532"/>
    <lineage>
        <taxon>Bacteria</taxon>
        <taxon>Pseudomonadati</taxon>
        <taxon>Pseudomonadota</taxon>
        <taxon>Alphaproteobacteria</taxon>
        <taxon>Acetobacterales</taxon>
        <taxon>Roseomonadaceae</taxon>
        <taxon>Belnapia</taxon>
    </lineage>
</organism>
<dbReference type="Pfam" id="PF08447">
    <property type="entry name" value="PAS_3"/>
    <property type="match status" value="1"/>
</dbReference>
<dbReference type="InterPro" id="IPR004090">
    <property type="entry name" value="Chemotax_Me-accpt_rcpt"/>
</dbReference>
<name>A0ABS1UWC9_9PROT</name>
<comment type="similarity">
    <text evidence="2">Belongs to the methyl-accepting chemotaxis (MCP) protein family.</text>
</comment>
<proteinExistence type="inferred from homology"/>
<evidence type="ECO:0000256" key="1">
    <source>
        <dbReference type="ARBA" id="ARBA00023224"/>
    </source>
</evidence>
<dbReference type="PANTHER" id="PTHR32089:SF112">
    <property type="entry name" value="LYSOZYME-LIKE PROTEIN-RELATED"/>
    <property type="match status" value="1"/>
</dbReference>
<evidence type="ECO:0000313" key="7">
    <source>
        <dbReference type="Proteomes" id="UP000606490"/>
    </source>
</evidence>
<sequence>MPLFRHRHDDRADKVEWLETLSRHAGVGLWDAVLHEGDAMHPKARWTWSEEFRRLCGFQTAAEFPDVVQSWSDRLHPEDVAPTFAAFTTSLQTGRGYDTTYRLRCKDGRYRWFRATGGVIMDARGKPRRACGSLVDIHAQVEAEATHRAAIQSMAERFEREMLEVVTALAGAAEALRTDAAALHAAAERTSGQSAAAGAASAETTGNVEAVAASTEQVTASIQEIGQQVVRSTQATGTATEQARSATEVVRSLIEDVQRIGDVVKLISDIAGQTNLLALNATIEAARAGEAGKGFAVVASEVKTLAAQTAKATGDITLRIDAVQSATDSVAAAIGGVAETIQRLNETAAAIAAAVEQQGASTQEIARSVQQAAGGTQAVAANIVQMSEAARETGEGSGRIARAADGLSTRVAELRRHMGSFLEGMRAA</sequence>
<keyword evidence="7" id="KW-1185">Reference proteome</keyword>
<dbReference type="PROSITE" id="PS50113">
    <property type="entry name" value="PAC"/>
    <property type="match status" value="1"/>
</dbReference>
<dbReference type="EMBL" id="JAEUXJ010000001">
    <property type="protein sequence ID" value="MBL6453781.1"/>
    <property type="molecule type" value="Genomic_DNA"/>
</dbReference>
<dbReference type="NCBIfam" id="TIGR00229">
    <property type="entry name" value="sensory_box"/>
    <property type="match status" value="1"/>
</dbReference>
<evidence type="ECO:0000259" key="4">
    <source>
        <dbReference type="PROSITE" id="PS50111"/>
    </source>
</evidence>
<evidence type="ECO:0000259" key="5">
    <source>
        <dbReference type="PROSITE" id="PS50113"/>
    </source>
</evidence>
<dbReference type="Gene3D" id="1.10.287.950">
    <property type="entry name" value="Methyl-accepting chemotaxis protein"/>
    <property type="match status" value="1"/>
</dbReference>
<evidence type="ECO:0000256" key="2">
    <source>
        <dbReference type="ARBA" id="ARBA00029447"/>
    </source>
</evidence>
<dbReference type="Proteomes" id="UP000606490">
    <property type="component" value="Unassembled WGS sequence"/>
</dbReference>
<evidence type="ECO:0000256" key="3">
    <source>
        <dbReference type="PROSITE-ProRule" id="PRU00284"/>
    </source>
</evidence>
<dbReference type="InterPro" id="IPR001610">
    <property type="entry name" value="PAC"/>
</dbReference>
<dbReference type="SUPFAM" id="SSF55785">
    <property type="entry name" value="PYP-like sensor domain (PAS domain)"/>
    <property type="match status" value="1"/>
</dbReference>
<dbReference type="SUPFAM" id="SSF58104">
    <property type="entry name" value="Methyl-accepting chemotaxis protein (MCP) signaling domain"/>
    <property type="match status" value="1"/>
</dbReference>
<dbReference type="SMART" id="SM00086">
    <property type="entry name" value="PAC"/>
    <property type="match status" value="1"/>
</dbReference>
<feature type="domain" description="PAC" evidence="5">
    <location>
        <begin position="97"/>
        <end position="149"/>
    </location>
</feature>
<reference evidence="6 7" key="1">
    <citation type="submission" date="2021-01" db="EMBL/GenBank/DDBJ databases">
        <title>Belnapia mucosa sp. nov. and Belnapia arida sp. nov., isolated from the Tabernas Desert (Almeria, Spain).</title>
        <authorList>
            <person name="Molina-Menor E."/>
            <person name="Vidal-Verdu A."/>
            <person name="Calonge A."/>
            <person name="Satari L."/>
            <person name="Pereto Magraner J."/>
            <person name="Porcar Miralles M."/>
        </authorList>
    </citation>
    <scope>NUCLEOTIDE SEQUENCE [LARGE SCALE GENOMIC DNA]</scope>
    <source>
        <strain evidence="6 7">T6</strain>
    </source>
</reference>
<dbReference type="InterPro" id="IPR013655">
    <property type="entry name" value="PAS_fold_3"/>
</dbReference>
<accession>A0ABS1UWC9</accession>
<dbReference type="SMART" id="SM00283">
    <property type="entry name" value="MA"/>
    <property type="match status" value="1"/>
</dbReference>
<dbReference type="CDD" id="cd00130">
    <property type="entry name" value="PAS"/>
    <property type="match status" value="1"/>
</dbReference>
<keyword evidence="1 3" id="KW-0807">Transducer</keyword>
<dbReference type="Pfam" id="PF00015">
    <property type="entry name" value="MCPsignal"/>
    <property type="match status" value="1"/>
</dbReference>